<feature type="domain" description="GIY-YIG" evidence="2">
    <location>
        <begin position="3"/>
        <end position="79"/>
    </location>
</feature>
<comment type="caution">
    <text evidence="3">The sequence shown here is derived from an EMBL/GenBank/DDBJ whole genome shotgun (WGS) entry which is preliminary data.</text>
</comment>
<dbReference type="OrthoDB" id="1495241at2"/>
<dbReference type="EMBL" id="NSKE01000004">
    <property type="protein sequence ID" value="PAU94651.1"/>
    <property type="molecule type" value="Genomic_DNA"/>
</dbReference>
<dbReference type="InterPro" id="IPR050190">
    <property type="entry name" value="UPF0213_domain"/>
</dbReference>
<dbReference type="PANTHER" id="PTHR34477">
    <property type="entry name" value="UPF0213 PROTEIN YHBQ"/>
    <property type="match status" value="1"/>
</dbReference>
<accession>A0A2A2GAQ3</accession>
<dbReference type="Pfam" id="PF01541">
    <property type="entry name" value="GIY-YIG"/>
    <property type="match status" value="1"/>
</dbReference>
<evidence type="ECO:0000259" key="2">
    <source>
        <dbReference type="PROSITE" id="PS50164"/>
    </source>
</evidence>
<dbReference type="InterPro" id="IPR000305">
    <property type="entry name" value="GIY-YIG_endonuc"/>
</dbReference>
<proteinExistence type="inferred from homology"/>
<dbReference type="InterPro" id="IPR035901">
    <property type="entry name" value="GIY-YIG_endonuc_sf"/>
</dbReference>
<reference evidence="3 4" key="1">
    <citation type="submission" date="2017-08" db="EMBL/GenBank/DDBJ databases">
        <title>Aliifodinibius alkalisoli sp. nov., isolated from saline alkaline soil.</title>
        <authorList>
            <person name="Liu D."/>
            <person name="Zhang G."/>
        </authorList>
    </citation>
    <scope>NUCLEOTIDE SEQUENCE [LARGE SCALE GENOMIC DNA]</scope>
    <source>
        <strain evidence="3 4">WN023</strain>
    </source>
</reference>
<gene>
    <name evidence="3" type="ORF">CK503_07270</name>
</gene>
<dbReference type="CDD" id="cd10448">
    <property type="entry name" value="GIY-YIG_unchar_3"/>
    <property type="match status" value="1"/>
</dbReference>
<sequence>MAKKYHVYIITNTHHTVLYTGVTGDILKRGWQHKQKLVDGFTKRYNCTKLVYIEEYDHPQGAIVWKKQIKAGSRQHKIDFIENLNPHWKDLYEELLP</sequence>
<keyword evidence="4" id="KW-1185">Reference proteome</keyword>
<dbReference type="AlphaFoldDB" id="A0A2A2GAQ3"/>
<organism evidence="3 4">
    <name type="scientific">Fodinibius salipaludis</name>
    <dbReference type="NCBI Taxonomy" id="2032627"/>
    <lineage>
        <taxon>Bacteria</taxon>
        <taxon>Pseudomonadati</taxon>
        <taxon>Balneolota</taxon>
        <taxon>Balneolia</taxon>
        <taxon>Balneolales</taxon>
        <taxon>Balneolaceae</taxon>
        <taxon>Fodinibius</taxon>
    </lineage>
</organism>
<dbReference type="Gene3D" id="3.40.1440.10">
    <property type="entry name" value="GIY-YIG endonuclease"/>
    <property type="match status" value="1"/>
</dbReference>
<protein>
    <submittedName>
        <fullName evidence="3">Excinuclease ABC subunit C</fullName>
    </submittedName>
</protein>
<evidence type="ECO:0000313" key="4">
    <source>
        <dbReference type="Proteomes" id="UP000218831"/>
    </source>
</evidence>
<evidence type="ECO:0000256" key="1">
    <source>
        <dbReference type="ARBA" id="ARBA00007435"/>
    </source>
</evidence>
<name>A0A2A2GAQ3_9BACT</name>
<dbReference type="SUPFAM" id="SSF82771">
    <property type="entry name" value="GIY-YIG endonuclease"/>
    <property type="match status" value="1"/>
</dbReference>
<comment type="similarity">
    <text evidence="1">Belongs to the UPF0213 family.</text>
</comment>
<dbReference type="Proteomes" id="UP000218831">
    <property type="component" value="Unassembled WGS sequence"/>
</dbReference>
<evidence type="ECO:0000313" key="3">
    <source>
        <dbReference type="EMBL" id="PAU94651.1"/>
    </source>
</evidence>
<dbReference type="PANTHER" id="PTHR34477:SF5">
    <property type="entry name" value="BSL5627 PROTEIN"/>
    <property type="match status" value="1"/>
</dbReference>
<dbReference type="PROSITE" id="PS50164">
    <property type="entry name" value="GIY_YIG"/>
    <property type="match status" value="1"/>
</dbReference>